<evidence type="ECO:0000256" key="1">
    <source>
        <dbReference type="ARBA" id="ARBA00013260"/>
    </source>
</evidence>
<comment type="catalytic activity">
    <reaction evidence="3">
        <text>an N-acyl-L-alpha-aminoacyl-tRNA + H2O = an N-acyl-L-amino acid + a tRNA + H(+)</text>
        <dbReference type="Rhea" id="RHEA:54448"/>
        <dbReference type="Rhea" id="RHEA-COMP:10123"/>
        <dbReference type="Rhea" id="RHEA-COMP:13883"/>
        <dbReference type="ChEBI" id="CHEBI:15377"/>
        <dbReference type="ChEBI" id="CHEBI:15378"/>
        <dbReference type="ChEBI" id="CHEBI:59874"/>
        <dbReference type="ChEBI" id="CHEBI:78442"/>
        <dbReference type="ChEBI" id="CHEBI:138191"/>
        <dbReference type="EC" id="3.1.1.29"/>
    </reaction>
</comment>
<dbReference type="Pfam" id="PF01981">
    <property type="entry name" value="PTH2"/>
    <property type="match status" value="1"/>
</dbReference>
<evidence type="ECO:0000256" key="2">
    <source>
        <dbReference type="ARBA" id="ARBA00022801"/>
    </source>
</evidence>
<keyword evidence="5" id="KW-1185">Reference proteome</keyword>
<comment type="caution">
    <text evidence="4">The sequence shown here is derived from an EMBL/GenBank/DDBJ whole genome shotgun (WGS) entry which is preliminary data.</text>
</comment>
<evidence type="ECO:0000256" key="3">
    <source>
        <dbReference type="ARBA" id="ARBA00048707"/>
    </source>
</evidence>
<sequence>MNPVLRPLAARYAEWLHLPAAEAADVSDEQPDQVRAMPVILRFEKADPPGRTPLLEAAAAAAVAVCLDERAVAEDGEWHEAVNAWIDGRIRKVSRRARGAHWEAVQELPGITVEVGGAQARALVPGRVVDNPKVVSRLQVSGSELASDEPGPVPDGVPVLYLNPAAGMTVGKAAAQVGHGTMILASLLGDDDLGGWAKRDFRCAVRIPDATTWNALHPGADPGLAWRERGVVAVRDAGFTEVAPGTVTVLAQWFPAGQGSV</sequence>
<dbReference type="EMBL" id="BAAANN010000023">
    <property type="protein sequence ID" value="GAA1972630.1"/>
    <property type="molecule type" value="Genomic_DNA"/>
</dbReference>
<protein>
    <recommendedName>
        <fullName evidence="1">peptidyl-tRNA hydrolase</fullName>
        <ecNumber evidence="1">3.1.1.29</ecNumber>
    </recommendedName>
</protein>
<dbReference type="InterPro" id="IPR023476">
    <property type="entry name" value="Pep_tRNA_hydro_II_dom_sf"/>
</dbReference>
<dbReference type="EC" id="3.1.1.29" evidence="1"/>
<gene>
    <name evidence="4" type="ORF">GCM10009754_54020</name>
</gene>
<keyword evidence="2 4" id="KW-0378">Hydrolase</keyword>
<evidence type="ECO:0000313" key="5">
    <source>
        <dbReference type="Proteomes" id="UP001501116"/>
    </source>
</evidence>
<dbReference type="GO" id="GO:0016787">
    <property type="term" value="F:hydrolase activity"/>
    <property type="evidence" value="ECO:0007669"/>
    <property type="project" value="UniProtKB-KW"/>
</dbReference>
<accession>A0ABN2RPE5</accession>
<dbReference type="InterPro" id="IPR002833">
    <property type="entry name" value="PTH2"/>
</dbReference>
<dbReference type="SUPFAM" id="SSF102462">
    <property type="entry name" value="Peptidyl-tRNA hydrolase II"/>
    <property type="match status" value="1"/>
</dbReference>
<dbReference type="Gene3D" id="3.40.1490.10">
    <property type="entry name" value="Bit1"/>
    <property type="match status" value="1"/>
</dbReference>
<proteinExistence type="predicted"/>
<evidence type="ECO:0000313" key="4">
    <source>
        <dbReference type="EMBL" id="GAA1972630.1"/>
    </source>
</evidence>
<reference evidence="4 5" key="1">
    <citation type="journal article" date="2019" name="Int. J. Syst. Evol. Microbiol.">
        <title>The Global Catalogue of Microorganisms (GCM) 10K type strain sequencing project: providing services to taxonomists for standard genome sequencing and annotation.</title>
        <authorList>
            <consortium name="The Broad Institute Genomics Platform"/>
            <consortium name="The Broad Institute Genome Sequencing Center for Infectious Disease"/>
            <person name="Wu L."/>
            <person name="Ma J."/>
        </authorList>
    </citation>
    <scope>NUCLEOTIDE SEQUENCE [LARGE SCALE GENOMIC DNA]</scope>
    <source>
        <strain evidence="4 5">JCM 14545</strain>
    </source>
</reference>
<dbReference type="RefSeq" id="WP_344424626.1">
    <property type="nucleotide sequence ID" value="NZ_BAAANN010000023.1"/>
</dbReference>
<dbReference type="Proteomes" id="UP001501116">
    <property type="component" value="Unassembled WGS sequence"/>
</dbReference>
<name>A0ABN2RPE5_9PSEU</name>
<organism evidence="4 5">
    <name type="scientific">Amycolatopsis minnesotensis</name>
    <dbReference type="NCBI Taxonomy" id="337894"/>
    <lineage>
        <taxon>Bacteria</taxon>
        <taxon>Bacillati</taxon>
        <taxon>Actinomycetota</taxon>
        <taxon>Actinomycetes</taxon>
        <taxon>Pseudonocardiales</taxon>
        <taxon>Pseudonocardiaceae</taxon>
        <taxon>Amycolatopsis</taxon>
    </lineage>
</organism>